<feature type="region of interest" description="Disordered" evidence="5">
    <location>
        <begin position="1"/>
        <end position="119"/>
    </location>
</feature>
<dbReference type="PROSITE" id="PS51897">
    <property type="entry name" value="ANNEXIN_2"/>
    <property type="match status" value="4"/>
</dbReference>
<evidence type="ECO:0000256" key="2">
    <source>
        <dbReference type="ARBA" id="ARBA00022737"/>
    </source>
</evidence>
<dbReference type="GO" id="GO:0005634">
    <property type="term" value="C:nucleus"/>
    <property type="evidence" value="ECO:0007669"/>
    <property type="project" value="TreeGrafter"/>
</dbReference>
<evidence type="ECO:0000256" key="4">
    <source>
        <dbReference type="RuleBase" id="RU003540"/>
    </source>
</evidence>
<comment type="caution">
    <text evidence="6">The sequence shown here is derived from an EMBL/GenBank/DDBJ whole genome shotgun (WGS) entry which is preliminary data.</text>
</comment>
<comment type="domain">
    <text evidence="4">A pair of annexin repeats may form one binding site for calcium and phospholipid.</text>
</comment>
<dbReference type="EMBL" id="ML996083">
    <property type="protein sequence ID" value="KAF2155117.1"/>
    <property type="molecule type" value="Genomic_DNA"/>
</dbReference>
<accession>A0A9P4J811</accession>
<protein>
    <recommendedName>
        <fullName evidence="4">Annexin</fullName>
    </recommendedName>
</protein>
<dbReference type="OrthoDB" id="37886at2759"/>
<keyword evidence="4" id="KW-0106">Calcium</keyword>
<reference evidence="6" key="1">
    <citation type="journal article" date="2020" name="Stud. Mycol.">
        <title>101 Dothideomycetes genomes: a test case for predicting lifestyles and emergence of pathogens.</title>
        <authorList>
            <person name="Haridas S."/>
            <person name="Albert R."/>
            <person name="Binder M."/>
            <person name="Bloem J."/>
            <person name="Labutti K."/>
            <person name="Salamov A."/>
            <person name="Andreopoulos B."/>
            <person name="Baker S."/>
            <person name="Barry K."/>
            <person name="Bills G."/>
            <person name="Bluhm B."/>
            <person name="Cannon C."/>
            <person name="Castanera R."/>
            <person name="Culley D."/>
            <person name="Daum C."/>
            <person name="Ezra D."/>
            <person name="Gonzalez J."/>
            <person name="Henrissat B."/>
            <person name="Kuo A."/>
            <person name="Liang C."/>
            <person name="Lipzen A."/>
            <person name="Lutzoni F."/>
            <person name="Magnuson J."/>
            <person name="Mondo S."/>
            <person name="Nolan M."/>
            <person name="Ohm R."/>
            <person name="Pangilinan J."/>
            <person name="Park H.-J."/>
            <person name="Ramirez L."/>
            <person name="Alfaro M."/>
            <person name="Sun H."/>
            <person name="Tritt A."/>
            <person name="Yoshinaga Y."/>
            <person name="Zwiers L.-H."/>
            <person name="Turgeon B."/>
            <person name="Goodwin S."/>
            <person name="Spatafora J."/>
            <person name="Crous P."/>
            <person name="Grigoriev I."/>
        </authorList>
    </citation>
    <scope>NUCLEOTIDE SEQUENCE</scope>
    <source>
        <strain evidence="6">CBS 260.36</strain>
    </source>
</reference>
<dbReference type="InterPro" id="IPR037104">
    <property type="entry name" value="Annexin_sf"/>
</dbReference>
<dbReference type="SMART" id="SM00335">
    <property type="entry name" value="ANX"/>
    <property type="match status" value="4"/>
</dbReference>
<evidence type="ECO:0000313" key="7">
    <source>
        <dbReference type="Proteomes" id="UP000799439"/>
    </source>
</evidence>
<keyword evidence="4" id="KW-0111">Calcium/phospholipid-binding</keyword>
<evidence type="ECO:0000256" key="1">
    <source>
        <dbReference type="ARBA" id="ARBA00007831"/>
    </source>
</evidence>
<name>A0A9P4J811_9PEZI</name>
<feature type="compositionally biased region" description="Low complexity" evidence="5">
    <location>
        <begin position="1"/>
        <end position="28"/>
    </location>
</feature>
<keyword evidence="7" id="KW-1185">Reference proteome</keyword>
<feature type="compositionally biased region" description="Low complexity" evidence="5">
    <location>
        <begin position="81"/>
        <end position="94"/>
    </location>
</feature>
<proteinExistence type="inferred from homology"/>
<dbReference type="GO" id="GO:0005544">
    <property type="term" value="F:calcium-dependent phospholipid binding"/>
    <property type="evidence" value="ECO:0007669"/>
    <property type="project" value="UniProtKB-KW"/>
</dbReference>
<sequence length="434" mass="47677">MQQGYYGQPPYGQQPYGQQPYPPQGGHSPYPPQHNPHGPPPPHGYHQQPPPPGQYGQPPPSGQYGQPPPPGQYGQPPPPSQYGAPPYGQPQGNQGYYGGPPAQGGYMSGPPAPPSLGYVPGQLPPMDMSREADAARAAMKGFGTDEKGLIAVMSRLDPLQVEGVKQAFAHRHRRDLIKDIHSETSGYFRDGLIAIARGPLAQDVHNLNDAISGIGTKETVLNDVLLGRSNADMNAIKAAYHRTYKRSLESDVQGDLSMKTERLFNMVLAARRNEDSTPIIPQQVDADVQEVYRATEGQKVGCDQIAVCSILTSKSDGQLRAINQAYQQKYHRSLEEVLKKNFSGHMEDALLFILNNAVDRAKHDASLLEASMAGMGTKDNLLVNRVVRISRDRGRMQQAKAAYRHFYKKELRNRIEGETSGHYERLMVALVDSA</sequence>
<dbReference type="GO" id="GO:0005509">
    <property type="term" value="F:calcium ion binding"/>
    <property type="evidence" value="ECO:0007669"/>
    <property type="project" value="InterPro"/>
</dbReference>
<dbReference type="InterPro" id="IPR001464">
    <property type="entry name" value="Annexin"/>
</dbReference>
<evidence type="ECO:0000256" key="3">
    <source>
        <dbReference type="ARBA" id="ARBA00023216"/>
    </source>
</evidence>
<dbReference type="SUPFAM" id="SSF47874">
    <property type="entry name" value="Annexin"/>
    <property type="match status" value="1"/>
</dbReference>
<dbReference type="Proteomes" id="UP000799439">
    <property type="component" value="Unassembled WGS sequence"/>
</dbReference>
<organism evidence="6 7">
    <name type="scientific">Myriangium duriaei CBS 260.36</name>
    <dbReference type="NCBI Taxonomy" id="1168546"/>
    <lineage>
        <taxon>Eukaryota</taxon>
        <taxon>Fungi</taxon>
        <taxon>Dikarya</taxon>
        <taxon>Ascomycota</taxon>
        <taxon>Pezizomycotina</taxon>
        <taxon>Dothideomycetes</taxon>
        <taxon>Dothideomycetidae</taxon>
        <taxon>Myriangiales</taxon>
        <taxon>Myriangiaceae</taxon>
        <taxon>Myriangium</taxon>
    </lineage>
</organism>
<keyword evidence="2 4" id="KW-0677">Repeat</keyword>
<dbReference type="InterPro" id="IPR009117">
    <property type="entry name" value="ANX14"/>
</dbReference>
<dbReference type="PANTHER" id="PTHR10502">
    <property type="entry name" value="ANNEXIN"/>
    <property type="match status" value="1"/>
</dbReference>
<dbReference type="GO" id="GO:0001786">
    <property type="term" value="F:phosphatidylserine binding"/>
    <property type="evidence" value="ECO:0007669"/>
    <property type="project" value="TreeGrafter"/>
</dbReference>
<dbReference type="AlphaFoldDB" id="A0A9P4J811"/>
<evidence type="ECO:0000313" key="6">
    <source>
        <dbReference type="EMBL" id="KAF2155117.1"/>
    </source>
</evidence>
<dbReference type="InterPro" id="IPR018252">
    <property type="entry name" value="Annexin_repeat_CS"/>
</dbReference>
<dbReference type="PANTHER" id="PTHR10502:SF102">
    <property type="entry name" value="ANNEXIN B11"/>
    <property type="match status" value="1"/>
</dbReference>
<dbReference type="Gene3D" id="1.10.220.10">
    <property type="entry name" value="Annexin"/>
    <property type="match status" value="4"/>
</dbReference>
<dbReference type="Pfam" id="PF00191">
    <property type="entry name" value="Annexin"/>
    <property type="match status" value="4"/>
</dbReference>
<gene>
    <name evidence="6" type="ORF">K461DRAFT_222136</name>
</gene>
<dbReference type="GO" id="GO:0005886">
    <property type="term" value="C:plasma membrane"/>
    <property type="evidence" value="ECO:0007669"/>
    <property type="project" value="TreeGrafter"/>
</dbReference>
<dbReference type="GO" id="GO:0012506">
    <property type="term" value="C:vesicle membrane"/>
    <property type="evidence" value="ECO:0007669"/>
    <property type="project" value="TreeGrafter"/>
</dbReference>
<dbReference type="GO" id="GO:0005737">
    <property type="term" value="C:cytoplasm"/>
    <property type="evidence" value="ECO:0007669"/>
    <property type="project" value="TreeGrafter"/>
</dbReference>
<feature type="compositionally biased region" description="Pro residues" evidence="5">
    <location>
        <begin position="29"/>
        <end position="80"/>
    </location>
</feature>
<comment type="similarity">
    <text evidence="1 4">Belongs to the annexin family.</text>
</comment>
<dbReference type="PROSITE" id="PS00223">
    <property type="entry name" value="ANNEXIN_1"/>
    <property type="match status" value="1"/>
</dbReference>
<dbReference type="PRINTS" id="PR00196">
    <property type="entry name" value="ANNEXIN"/>
</dbReference>
<dbReference type="PRINTS" id="PR01813">
    <property type="entry name" value="ANNEXINFUNGI"/>
</dbReference>
<evidence type="ECO:0000256" key="5">
    <source>
        <dbReference type="SAM" id="MobiDB-lite"/>
    </source>
</evidence>
<keyword evidence="3 4" id="KW-0041">Annexin</keyword>
<dbReference type="InterPro" id="IPR018502">
    <property type="entry name" value="Annexin_repeat"/>
</dbReference>